<dbReference type="EMBL" id="JAEHFQ010000025">
    <property type="protein sequence ID" value="MBM0636349.1"/>
    <property type="molecule type" value="Genomic_DNA"/>
</dbReference>
<reference evidence="1" key="1">
    <citation type="submission" date="2020-12" db="EMBL/GenBank/DDBJ databases">
        <title>Paenibacillus polymyxa LMG 27872: a double-edged sword.</title>
        <authorList>
            <person name="Langendries S."/>
            <person name="Garcia Mendez S."/>
            <person name="Beirinckx S."/>
            <person name="Viaene T."/>
            <person name="Baeyen S."/>
            <person name="Goeminne G."/>
            <person name="Willems A."/>
            <person name="Debode J."/>
            <person name="Goormachtig S."/>
        </authorList>
    </citation>
    <scope>NUCLEOTIDE SEQUENCE</scope>
    <source>
        <strain evidence="1">LMG 27872</strain>
    </source>
</reference>
<dbReference type="Proteomes" id="UP000650605">
    <property type="component" value="Unassembled WGS sequence"/>
</dbReference>
<evidence type="ECO:0000313" key="2">
    <source>
        <dbReference type="Proteomes" id="UP000650605"/>
    </source>
</evidence>
<comment type="caution">
    <text evidence="1">The sequence shown here is derived from an EMBL/GenBank/DDBJ whole genome shotgun (WGS) entry which is preliminary data.</text>
</comment>
<protein>
    <submittedName>
        <fullName evidence="1">Uncharacterized protein</fullName>
    </submittedName>
</protein>
<gene>
    <name evidence="1" type="ORF">JDW19_24900</name>
</gene>
<dbReference type="RefSeq" id="WP_165150832.1">
    <property type="nucleotide sequence ID" value="NZ_JAEHFQ010000025.1"/>
</dbReference>
<proteinExistence type="predicted"/>
<name>A0A8I1J690_PAEPO</name>
<dbReference type="AlphaFoldDB" id="A0A8I1J690"/>
<sequence>MVRPLRKRIILPIAVAPGFLNWKTCKGWNPEAKASANASPERFRPPRCFQHQPSCGSRTWEGAAHKMPHHPKSDGKACSTAFAIAEQRSREGCRICAANSPLPSRERAGSRSEALSHRIRAQRNTCAQQAKPECSLHGMPCYGHGPNGIAAAYA</sequence>
<accession>A0A8I1J690</accession>
<organism evidence="1 2">
    <name type="scientific">Paenibacillus polymyxa</name>
    <name type="common">Bacillus polymyxa</name>
    <dbReference type="NCBI Taxonomy" id="1406"/>
    <lineage>
        <taxon>Bacteria</taxon>
        <taxon>Bacillati</taxon>
        <taxon>Bacillota</taxon>
        <taxon>Bacilli</taxon>
        <taxon>Bacillales</taxon>
        <taxon>Paenibacillaceae</taxon>
        <taxon>Paenibacillus</taxon>
    </lineage>
</organism>
<evidence type="ECO:0000313" key="1">
    <source>
        <dbReference type="EMBL" id="MBM0636349.1"/>
    </source>
</evidence>